<accession>A0A7H9B3M1</accession>
<evidence type="ECO:0000256" key="10">
    <source>
        <dbReference type="ARBA" id="ARBA00023128"/>
    </source>
</evidence>
<evidence type="ECO:0000256" key="6">
    <source>
        <dbReference type="ARBA" id="ARBA00022737"/>
    </source>
</evidence>
<keyword evidence="3 13" id="KW-0813">Transport</keyword>
<keyword evidence="5" id="KW-0479">Metal-binding</keyword>
<dbReference type="SMART" id="SM00054">
    <property type="entry name" value="EFh"/>
    <property type="match status" value="3"/>
</dbReference>
<comment type="similarity">
    <text evidence="2 13">Belongs to the mitochondrial carrier (TC 2.A.29) family.</text>
</comment>
<dbReference type="Pfam" id="PF00153">
    <property type="entry name" value="Mito_carr"/>
    <property type="match status" value="3"/>
</dbReference>
<dbReference type="PRINTS" id="PR00926">
    <property type="entry name" value="MITOCARRIER"/>
</dbReference>
<dbReference type="Pfam" id="PF13499">
    <property type="entry name" value="EF-hand_7"/>
    <property type="match status" value="1"/>
</dbReference>
<keyword evidence="10" id="KW-0496">Mitochondrion</keyword>
<dbReference type="FunFam" id="1.50.40.10:FF:000016">
    <property type="entry name" value="Solute carrier family 25 member 23"/>
    <property type="match status" value="1"/>
</dbReference>
<keyword evidence="18" id="KW-1185">Reference proteome</keyword>
<keyword evidence="9 15" id="KW-1133">Transmembrane helix</keyword>
<dbReference type="GeneID" id="59236076"/>
<evidence type="ECO:0000256" key="8">
    <source>
        <dbReference type="ARBA" id="ARBA00022837"/>
    </source>
</evidence>
<evidence type="ECO:0000256" key="13">
    <source>
        <dbReference type="RuleBase" id="RU000488"/>
    </source>
</evidence>
<name>A0A7H9B3M1_ZYGMR</name>
<dbReference type="InterPro" id="IPR002067">
    <property type="entry name" value="MCP"/>
</dbReference>
<evidence type="ECO:0000256" key="7">
    <source>
        <dbReference type="ARBA" id="ARBA00022792"/>
    </source>
</evidence>
<dbReference type="InterPro" id="IPR023395">
    <property type="entry name" value="MCP_dom_sf"/>
</dbReference>
<evidence type="ECO:0000256" key="4">
    <source>
        <dbReference type="ARBA" id="ARBA00022692"/>
    </source>
</evidence>
<evidence type="ECO:0000256" key="1">
    <source>
        <dbReference type="ARBA" id="ARBA00004448"/>
    </source>
</evidence>
<dbReference type="PROSITE" id="PS50222">
    <property type="entry name" value="EF_HAND_2"/>
    <property type="match status" value="2"/>
</dbReference>
<dbReference type="RefSeq" id="XP_037144080.1">
    <property type="nucleotide sequence ID" value="XM_037288185.1"/>
</dbReference>
<feature type="transmembrane region" description="Helical" evidence="15">
    <location>
        <begin position="446"/>
        <end position="468"/>
    </location>
</feature>
<feature type="domain" description="EF-hand" evidence="16">
    <location>
        <begin position="82"/>
        <end position="117"/>
    </location>
</feature>
<evidence type="ECO:0000259" key="16">
    <source>
        <dbReference type="PROSITE" id="PS50222"/>
    </source>
</evidence>
<dbReference type="EMBL" id="CP058607">
    <property type="protein sequence ID" value="QLG72352.1"/>
    <property type="molecule type" value="Genomic_DNA"/>
</dbReference>
<keyword evidence="11 12" id="KW-0472">Membrane</keyword>
<feature type="region of interest" description="Disordered" evidence="14">
    <location>
        <begin position="120"/>
        <end position="142"/>
    </location>
</feature>
<dbReference type="Gene3D" id="1.50.40.10">
    <property type="entry name" value="Mitochondrial carrier domain"/>
    <property type="match status" value="1"/>
</dbReference>
<dbReference type="Proteomes" id="UP000509704">
    <property type="component" value="Chromosome 4"/>
</dbReference>
<keyword evidence="8" id="KW-0106">Calcium</keyword>
<dbReference type="KEGG" id="zmk:HG535_0D00590"/>
<evidence type="ECO:0000256" key="2">
    <source>
        <dbReference type="ARBA" id="ARBA00006375"/>
    </source>
</evidence>
<comment type="subcellular location">
    <subcellularLocation>
        <location evidence="1">Mitochondrion inner membrane</location>
        <topology evidence="1">Multi-pass membrane protein</topology>
    </subcellularLocation>
</comment>
<dbReference type="InterPro" id="IPR018108">
    <property type="entry name" value="MCP_transmembrane"/>
</dbReference>
<evidence type="ECO:0000256" key="3">
    <source>
        <dbReference type="ARBA" id="ARBA00022448"/>
    </source>
</evidence>
<evidence type="ECO:0000256" key="9">
    <source>
        <dbReference type="ARBA" id="ARBA00022989"/>
    </source>
</evidence>
<dbReference type="GO" id="GO:0005509">
    <property type="term" value="F:calcium ion binding"/>
    <property type="evidence" value="ECO:0007669"/>
    <property type="project" value="InterPro"/>
</dbReference>
<feature type="domain" description="EF-hand" evidence="16">
    <location>
        <begin position="13"/>
        <end position="48"/>
    </location>
</feature>
<feature type="repeat" description="Solcar" evidence="12">
    <location>
        <begin position="220"/>
        <end position="327"/>
    </location>
</feature>
<dbReference type="GO" id="GO:0055085">
    <property type="term" value="P:transmembrane transport"/>
    <property type="evidence" value="ECO:0007669"/>
    <property type="project" value="InterPro"/>
</dbReference>
<evidence type="ECO:0000256" key="12">
    <source>
        <dbReference type="PROSITE-ProRule" id="PRU00282"/>
    </source>
</evidence>
<sequence>MAPERTNGETDEERYKRYERTFEKLDIEGTGRLTFQKLKEALEKHGHPLRDSDEAIIVLFNAMDCDKDSIVDLQDFKKYASLAESQIKQGFQKIDSDHDGRVKISELSQYLSKVDQNCRQENDDSKNIKGQMVHEEQNHDKDKERSRFNRFFNWAFQRKSKDNDDSAVRYITYDQWRDFLLLMPRKEGSRLHTAYSYYYYFNADVDLSSEGDMTLINDFFRGFGFFIAGGISGVVSRTCTAPFDRIKVFLIARTDLSSTLLNSRKDLIAKNPHADLAKIKSPLVKAMTTLYRQGGLKAFYVGNGLNVVKVFPESSMKFGSFELAKRILTRLEGCKDTSELSQFATYIAGGMAGVVAQFSVYPIDTLKFRIQCAPLDNQLYGNKLMVETAKEMYRQGGLRLFYRGILVGVAGIFPYAALDLGTFSALKKWYIAKQATKLQIPREEVYLSNLVVLPMGAFSGTVGATLVYPINLLRTRLQAQGTFAHPQTYTGIKDVFIKTIQREGYPGLFKGLVPNLAKVCPAVSISYLCYENLKSFMKLE</sequence>
<evidence type="ECO:0000256" key="14">
    <source>
        <dbReference type="SAM" id="MobiDB-lite"/>
    </source>
</evidence>
<dbReference type="SUPFAM" id="SSF47473">
    <property type="entry name" value="EF-hand"/>
    <property type="match status" value="1"/>
</dbReference>
<evidence type="ECO:0000256" key="5">
    <source>
        <dbReference type="ARBA" id="ARBA00022723"/>
    </source>
</evidence>
<dbReference type="OrthoDB" id="270584at2759"/>
<evidence type="ECO:0000313" key="18">
    <source>
        <dbReference type="Proteomes" id="UP000509704"/>
    </source>
</evidence>
<feature type="transmembrane region" description="Helical" evidence="15">
    <location>
        <begin position="400"/>
        <end position="418"/>
    </location>
</feature>
<reference evidence="17 18" key="1">
    <citation type="submission" date="2020-07" db="EMBL/GenBank/DDBJ databases">
        <title>The yeast mating-type switching endonuclease HO is a domesticated member of an unorthodox homing genetic element family.</title>
        <authorList>
            <person name="Coughlan A.Y."/>
            <person name="Lombardi L."/>
            <person name="Braun-Galleani S."/>
            <person name="Martos A.R."/>
            <person name="Galeote V."/>
            <person name="Bigey F."/>
            <person name="Dequin S."/>
            <person name="Byrne K.P."/>
            <person name="Wolfe K.H."/>
        </authorList>
    </citation>
    <scope>NUCLEOTIDE SEQUENCE [LARGE SCALE GENOMIC DNA]</scope>
    <source>
        <strain evidence="17 18">NRRL Y-6702</strain>
    </source>
</reference>
<organism evidence="17 18">
    <name type="scientific">Zygotorulaspora mrakii</name>
    <name type="common">Zygosaccharomyces mrakii</name>
    <dbReference type="NCBI Taxonomy" id="42260"/>
    <lineage>
        <taxon>Eukaryota</taxon>
        <taxon>Fungi</taxon>
        <taxon>Dikarya</taxon>
        <taxon>Ascomycota</taxon>
        <taxon>Saccharomycotina</taxon>
        <taxon>Saccharomycetes</taxon>
        <taxon>Saccharomycetales</taxon>
        <taxon>Saccharomycetaceae</taxon>
        <taxon>Zygotorulaspora</taxon>
    </lineage>
</organism>
<protein>
    <recommendedName>
        <fullName evidence="16">EF-hand domain-containing protein</fullName>
    </recommendedName>
</protein>
<dbReference type="PROSITE" id="PS50920">
    <property type="entry name" value="SOLCAR"/>
    <property type="match status" value="3"/>
</dbReference>
<keyword evidence="7" id="KW-0999">Mitochondrion inner membrane</keyword>
<keyword evidence="6" id="KW-0677">Repeat</keyword>
<evidence type="ECO:0000313" key="17">
    <source>
        <dbReference type="EMBL" id="QLG72352.1"/>
    </source>
</evidence>
<dbReference type="GO" id="GO:0005743">
    <property type="term" value="C:mitochondrial inner membrane"/>
    <property type="evidence" value="ECO:0007669"/>
    <property type="project" value="UniProtKB-SubCell"/>
</dbReference>
<proteinExistence type="inferred from homology"/>
<evidence type="ECO:0000256" key="15">
    <source>
        <dbReference type="SAM" id="Phobius"/>
    </source>
</evidence>
<keyword evidence="4 12" id="KW-0812">Transmembrane</keyword>
<dbReference type="Gene3D" id="1.10.238.10">
    <property type="entry name" value="EF-hand"/>
    <property type="match status" value="1"/>
</dbReference>
<dbReference type="PANTHER" id="PTHR24089">
    <property type="entry name" value="SOLUTE CARRIER FAMILY 25"/>
    <property type="match status" value="1"/>
</dbReference>
<feature type="repeat" description="Solcar" evidence="12">
    <location>
        <begin position="340"/>
        <end position="429"/>
    </location>
</feature>
<dbReference type="InterPro" id="IPR002048">
    <property type="entry name" value="EF_hand_dom"/>
</dbReference>
<evidence type="ECO:0000256" key="11">
    <source>
        <dbReference type="ARBA" id="ARBA00023136"/>
    </source>
</evidence>
<dbReference type="SUPFAM" id="SSF103506">
    <property type="entry name" value="Mitochondrial carrier"/>
    <property type="match status" value="1"/>
</dbReference>
<gene>
    <name evidence="17" type="ORF">HG535_0D00590</name>
</gene>
<feature type="repeat" description="Solcar" evidence="12">
    <location>
        <begin position="447"/>
        <end position="536"/>
    </location>
</feature>
<dbReference type="AlphaFoldDB" id="A0A7H9B3M1"/>
<dbReference type="InterPro" id="IPR011992">
    <property type="entry name" value="EF-hand-dom_pair"/>
</dbReference>